<organism evidence="2">
    <name type="scientific">Arion vulgaris</name>
    <dbReference type="NCBI Taxonomy" id="1028688"/>
    <lineage>
        <taxon>Eukaryota</taxon>
        <taxon>Metazoa</taxon>
        <taxon>Spiralia</taxon>
        <taxon>Lophotrochozoa</taxon>
        <taxon>Mollusca</taxon>
        <taxon>Gastropoda</taxon>
        <taxon>Heterobranchia</taxon>
        <taxon>Euthyneura</taxon>
        <taxon>Panpulmonata</taxon>
        <taxon>Eupulmonata</taxon>
        <taxon>Stylommatophora</taxon>
        <taxon>Helicina</taxon>
        <taxon>Arionoidea</taxon>
        <taxon>Arionidae</taxon>
        <taxon>Arion</taxon>
    </lineage>
</organism>
<evidence type="ECO:0000256" key="1">
    <source>
        <dbReference type="SAM" id="MobiDB-lite"/>
    </source>
</evidence>
<name>A0A0B6ZGG4_9EUPU</name>
<dbReference type="EMBL" id="HACG01019965">
    <property type="protein sequence ID" value="CEK66830.1"/>
    <property type="molecule type" value="Transcribed_RNA"/>
</dbReference>
<sequence>TDGRRDRKSSGRFDDKDNNKYDNADAENADIIARRLPKRSPKRPNSGPPASWTTANVV</sequence>
<proteinExistence type="predicted"/>
<protein>
    <submittedName>
        <fullName evidence="2">Uncharacterized protein</fullName>
    </submittedName>
</protein>
<accession>A0A0B6ZGG4</accession>
<evidence type="ECO:0000313" key="2">
    <source>
        <dbReference type="EMBL" id="CEK66830.1"/>
    </source>
</evidence>
<feature type="region of interest" description="Disordered" evidence="1">
    <location>
        <begin position="1"/>
        <end position="58"/>
    </location>
</feature>
<feature type="non-terminal residue" evidence="2">
    <location>
        <position position="1"/>
    </location>
</feature>
<gene>
    <name evidence="2" type="primary">ORF60326</name>
</gene>
<dbReference type="AlphaFoldDB" id="A0A0B6ZGG4"/>
<feature type="compositionally biased region" description="Basic and acidic residues" evidence="1">
    <location>
        <begin position="1"/>
        <end position="23"/>
    </location>
</feature>
<reference evidence="2" key="1">
    <citation type="submission" date="2014-12" db="EMBL/GenBank/DDBJ databases">
        <title>Insight into the proteome of Arion vulgaris.</title>
        <authorList>
            <person name="Aradska J."/>
            <person name="Bulat T."/>
            <person name="Smidak R."/>
            <person name="Sarate P."/>
            <person name="Gangsoo J."/>
            <person name="Sialana F."/>
            <person name="Bilban M."/>
            <person name="Lubec G."/>
        </authorList>
    </citation>
    <scope>NUCLEOTIDE SEQUENCE</scope>
    <source>
        <tissue evidence="2">Skin</tissue>
    </source>
</reference>